<sequence length="198" mass="22132">MKKGAHPQLQWISYVTQSGRLMHVMTTDQNTPVEGNSIPEVVQHNVTAGSSLSSSSSPWLKRIMNKPPDTRAPGCWKKPWICKQGDDPPRRRCCRNHCVDVTSDVNNCGLCGIRCPFTWQCCRGLCINTNRSRFNCGKCGNRCPYGVLCIYGMCGYAQPLPPRPFPFPKPRSCPPSTFPPKPPRSQPKQPPHSPHPPH</sequence>
<evidence type="ECO:0000256" key="3">
    <source>
        <dbReference type="SAM" id="MobiDB-lite"/>
    </source>
</evidence>
<comment type="similarity">
    <text evidence="1">Belongs to the STIG1 family.</text>
</comment>
<accession>A0A2N9IK28</accession>
<reference evidence="4" key="1">
    <citation type="submission" date="2018-02" db="EMBL/GenBank/DDBJ databases">
        <authorList>
            <person name="Cohen D.B."/>
            <person name="Kent A.D."/>
        </authorList>
    </citation>
    <scope>NUCLEOTIDE SEQUENCE</scope>
</reference>
<dbReference type="InterPro" id="IPR006969">
    <property type="entry name" value="Stig-like"/>
</dbReference>
<evidence type="ECO:0000256" key="2">
    <source>
        <dbReference type="ARBA" id="ARBA00022729"/>
    </source>
</evidence>
<proteinExistence type="inferred from homology"/>
<dbReference type="PANTHER" id="PTHR33227:SF48">
    <property type="entry name" value="STIGMA-SPECIFIC STIG1-LIKE PROTEIN 4"/>
    <property type="match status" value="1"/>
</dbReference>
<organism evidence="4">
    <name type="scientific">Fagus sylvatica</name>
    <name type="common">Beechnut</name>
    <dbReference type="NCBI Taxonomy" id="28930"/>
    <lineage>
        <taxon>Eukaryota</taxon>
        <taxon>Viridiplantae</taxon>
        <taxon>Streptophyta</taxon>
        <taxon>Embryophyta</taxon>
        <taxon>Tracheophyta</taxon>
        <taxon>Spermatophyta</taxon>
        <taxon>Magnoliopsida</taxon>
        <taxon>eudicotyledons</taxon>
        <taxon>Gunneridae</taxon>
        <taxon>Pentapetalae</taxon>
        <taxon>rosids</taxon>
        <taxon>fabids</taxon>
        <taxon>Fagales</taxon>
        <taxon>Fagaceae</taxon>
        <taxon>Fagus</taxon>
    </lineage>
</organism>
<keyword evidence="2" id="KW-0732">Signal</keyword>
<evidence type="ECO:0000313" key="4">
    <source>
        <dbReference type="EMBL" id="SPD24818.1"/>
    </source>
</evidence>
<dbReference type="EMBL" id="OIVN01006002">
    <property type="protein sequence ID" value="SPD24818.1"/>
    <property type="molecule type" value="Genomic_DNA"/>
</dbReference>
<evidence type="ECO:0000256" key="1">
    <source>
        <dbReference type="ARBA" id="ARBA00006010"/>
    </source>
</evidence>
<gene>
    <name evidence="4" type="ORF">FSB_LOCUS52700</name>
</gene>
<dbReference type="PANTHER" id="PTHR33227">
    <property type="entry name" value="STIGMA-SPECIFIC STIG1-LIKE PROTEIN 3"/>
    <property type="match status" value="1"/>
</dbReference>
<protein>
    <submittedName>
        <fullName evidence="4">Uncharacterized protein</fullName>
    </submittedName>
</protein>
<feature type="region of interest" description="Disordered" evidence="3">
    <location>
        <begin position="167"/>
        <end position="198"/>
    </location>
</feature>
<name>A0A2N9IK28_FAGSY</name>
<dbReference type="Pfam" id="PF04885">
    <property type="entry name" value="Stig1"/>
    <property type="match status" value="1"/>
</dbReference>
<dbReference type="AlphaFoldDB" id="A0A2N9IK28"/>